<dbReference type="InterPro" id="IPR000626">
    <property type="entry name" value="Ubiquitin-like_dom"/>
</dbReference>
<dbReference type="Gene3D" id="3.10.20.90">
    <property type="entry name" value="Phosphatidylinositol 3-kinase Catalytic Subunit, Chain A, domain 1"/>
    <property type="match status" value="1"/>
</dbReference>
<evidence type="ECO:0000313" key="3">
    <source>
        <dbReference type="Proteomes" id="UP000252519"/>
    </source>
</evidence>
<protein>
    <submittedName>
        <fullName evidence="2">Ubiquitin family protein</fullName>
    </submittedName>
</protein>
<proteinExistence type="predicted"/>
<keyword evidence="3" id="KW-1185">Reference proteome</keyword>
<feature type="domain" description="Ubiquitin-like" evidence="1">
    <location>
        <begin position="49"/>
        <end position="127"/>
    </location>
</feature>
<dbReference type="PROSITE" id="PS50053">
    <property type="entry name" value="UBIQUITIN_2"/>
    <property type="match status" value="1"/>
</dbReference>
<accession>A0A368GNG4</accession>
<evidence type="ECO:0000259" key="1">
    <source>
        <dbReference type="PROSITE" id="PS50053"/>
    </source>
</evidence>
<dbReference type="SUPFAM" id="SSF54236">
    <property type="entry name" value="Ubiquitin-like"/>
    <property type="match status" value="1"/>
</dbReference>
<dbReference type="AlphaFoldDB" id="A0A368GNG4"/>
<dbReference type="OrthoDB" id="428577at2759"/>
<dbReference type="InterPro" id="IPR029071">
    <property type="entry name" value="Ubiquitin-like_domsf"/>
</dbReference>
<dbReference type="Proteomes" id="UP000252519">
    <property type="component" value="Unassembled WGS sequence"/>
</dbReference>
<dbReference type="Pfam" id="PF00240">
    <property type="entry name" value="ubiquitin"/>
    <property type="match status" value="1"/>
</dbReference>
<dbReference type="EMBL" id="JOJR01000129">
    <property type="protein sequence ID" value="RCN44457.1"/>
    <property type="molecule type" value="Genomic_DNA"/>
</dbReference>
<sequence>MSRSPEQKRGELQPRYLITPNNVARSLADETSLSPKMSPTQGGSTTDVIEITVHSVMDGVKDAKLSVPTNANVFELKRYICLATEVAPERQLLLYKDKELRDDDASISSYGIVNSCSLTMNVKMNTGLQLEQYVFF</sequence>
<dbReference type="SMART" id="SM00213">
    <property type="entry name" value="UBQ"/>
    <property type="match status" value="1"/>
</dbReference>
<gene>
    <name evidence="2" type="ORF">ANCCAN_09594</name>
</gene>
<comment type="caution">
    <text evidence="2">The sequence shown here is derived from an EMBL/GenBank/DDBJ whole genome shotgun (WGS) entry which is preliminary data.</text>
</comment>
<reference evidence="2 3" key="1">
    <citation type="submission" date="2014-10" db="EMBL/GenBank/DDBJ databases">
        <title>Draft genome of the hookworm Ancylostoma caninum.</title>
        <authorList>
            <person name="Mitreva M."/>
        </authorList>
    </citation>
    <scope>NUCLEOTIDE SEQUENCE [LARGE SCALE GENOMIC DNA]</scope>
    <source>
        <strain evidence="2 3">Baltimore</strain>
    </source>
</reference>
<organism evidence="2 3">
    <name type="scientific">Ancylostoma caninum</name>
    <name type="common">Dog hookworm</name>
    <dbReference type="NCBI Taxonomy" id="29170"/>
    <lineage>
        <taxon>Eukaryota</taxon>
        <taxon>Metazoa</taxon>
        <taxon>Ecdysozoa</taxon>
        <taxon>Nematoda</taxon>
        <taxon>Chromadorea</taxon>
        <taxon>Rhabditida</taxon>
        <taxon>Rhabditina</taxon>
        <taxon>Rhabditomorpha</taxon>
        <taxon>Strongyloidea</taxon>
        <taxon>Ancylostomatidae</taxon>
        <taxon>Ancylostomatinae</taxon>
        <taxon>Ancylostoma</taxon>
    </lineage>
</organism>
<name>A0A368GNG4_ANCCA</name>
<dbReference type="CDD" id="cd17039">
    <property type="entry name" value="Ubl_ubiquitin_like"/>
    <property type="match status" value="1"/>
</dbReference>
<evidence type="ECO:0000313" key="2">
    <source>
        <dbReference type="EMBL" id="RCN44457.1"/>
    </source>
</evidence>
<dbReference type="STRING" id="29170.A0A368GNG4"/>